<proteinExistence type="predicted"/>
<organism evidence="1 2">
    <name type="scientific">Staurois parvus</name>
    <dbReference type="NCBI Taxonomy" id="386267"/>
    <lineage>
        <taxon>Eukaryota</taxon>
        <taxon>Metazoa</taxon>
        <taxon>Chordata</taxon>
        <taxon>Craniata</taxon>
        <taxon>Vertebrata</taxon>
        <taxon>Euteleostomi</taxon>
        <taxon>Amphibia</taxon>
        <taxon>Batrachia</taxon>
        <taxon>Anura</taxon>
        <taxon>Neobatrachia</taxon>
        <taxon>Ranoidea</taxon>
        <taxon>Ranidae</taxon>
        <taxon>Staurois</taxon>
    </lineage>
</organism>
<keyword evidence="2" id="KW-1185">Reference proteome</keyword>
<sequence>MLQKMLVVPSAVSKIWTKYKSNGKVVKGKHTGRPRKTSKCQDRQLKAIYFEYRKCITKQMRNKWAENGVNVGDQTVRHCLKEIGFACRKAE</sequence>
<dbReference type="EMBL" id="CATNWA010018580">
    <property type="protein sequence ID" value="CAI9608265.1"/>
    <property type="molecule type" value="Genomic_DNA"/>
</dbReference>
<accession>A0ABN9GJE0</accession>
<evidence type="ECO:0008006" key="3">
    <source>
        <dbReference type="Google" id="ProtNLM"/>
    </source>
</evidence>
<comment type="caution">
    <text evidence="1">The sequence shown here is derived from an EMBL/GenBank/DDBJ whole genome shotgun (WGS) entry which is preliminary data.</text>
</comment>
<protein>
    <recommendedName>
        <fullName evidence="3">Transposase Tc1-like domain-containing protein</fullName>
    </recommendedName>
</protein>
<evidence type="ECO:0000313" key="1">
    <source>
        <dbReference type="EMBL" id="CAI9608265.1"/>
    </source>
</evidence>
<evidence type="ECO:0000313" key="2">
    <source>
        <dbReference type="Proteomes" id="UP001162483"/>
    </source>
</evidence>
<dbReference type="SUPFAM" id="SSF46689">
    <property type="entry name" value="Homeodomain-like"/>
    <property type="match status" value="1"/>
</dbReference>
<dbReference type="InterPro" id="IPR009057">
    <property type="entry name" value="Homeodomain-like_sf"/>
</dbReference>
<gene>
    <name evidence="1" type="ORF">SPARVUS_LOCUS14074553</name>
</gene>
<name>A0ABN9GJE0_9NEOB</name>
<reference evidence="1" key="1">
    <citation type="submission" date="2023-05" db="EMBL/GenBank/DDBJ databases">
        <authorList>
            <person name="Stuckert A."/>
        </authorList>
    </citation>
    <scope>NUCLEOTIDE SEQUENCE</scope>
</reference>
<dbReference type="Proteomes" id="UP001162483">
    <property type="component" value="Unassembled WGS sequence"/>
</dbReference>